<reference evidence="3" key="1">
    <citation type="submission" date="2017-02" db="UniProtKB">
        <authorList>
            <consortium name="WormBaseParasite"/>
        </authorList>
    </citation>
    <scope>IDENTIFICATION</scope>
</reference>
<dbReference type="OMA" id="RRIRCAS"/>
<dbReference type="SUPFAM" id="SSF56219">
    <property type="entry name" value="DNase I-like"/>
    <property type="match status" value="1"/>
</dbReference>
<keyword evidence="2" id="KW-1185">Reference proteome</keyword>
<accession>A0A0N4YT04</accession>
<dbReference type="GO" id="GO:0008311">
    <property type="term" value="F:double-stranded DNA 3'-5' DNA exonuclease activity"/>
    <property type="evidence" value="ECO:0007669"/>
    <property type="project" value="InterPro"/>
</dbReference>
<reference evidence="1 2" key="2">
    <citation type="submission" date="2018-11" db="EMBL/GenBank/DDBJ databases">
        <authorList>
            <consortium name="Pathogen Informatics"/>
        </authorList>
    </citation>
    <scope>NUCLEOTIDE SEQUENCE [LARGE SCALE GENOMIC DNA]</scope>
</reference>
<evidence type="ECO:0000313" key="2">
    <source>
        <dbReference type="Proteomes" id="UP000271162"/>
    </source>
</evidence>
<dbReference type="EMBL" id="UYSL01025079">
    <property type="protein sequence ID" value="VDL84114.1"/>
    <property type="molecule type" value="Genomic_DNA"/>
</dbReference>
<dbReference type="PANTHER" id="PTHR43250:SF2">
    <property type="entry name" value="EXODEOXYRIBONUCLEASE III"/>
    <property type="match status" value="1"/>
</dbReference>
<dbReference type="PANTHER" id="PTHR43250">
    <property type="entry name" value="EXODEOXYRIBONUCLEASE III"/>
    <property type="match status" value="1"/>
</dbReference>
<dbReference type="AlphaFoldDB" id="A0A0N4YT04"/>
<protein>
    <submittedName>
        <fullName evidence="3">Endo/exonuclease/phosphatase domain-containing protein</fullName>
    </submittedName>
</protein>
<dbReference type="Gene3D" id="3.60.10.10">
    <property type="entry name" value="Endonuclease/exonuclease/phosphatase"/>
    <property type="match status" value="1"/>
</dbReference>
<dbReference type="Proteomes" id="UP000271162">
    <property type="component" value="Unassembled WGS sequence"/>
</dbReference>
<dbReference type="WBParaSite" id="NBR_0002037601-mRNA-1">
    <property type="protein sequence ID" value="NBR_0002037601-mRNA-1"/>
    <property type="gene ID" value="NBR_0002037601"/>
</dbReference>
<evidence type="ECO:0000313" key="1">
    <source>
        <dbReference type="EMBL" id="VDL84114.1"/>
    </source>
</evidence>
<dbReference type="STRING" id="27835.A0A0N4YT04"/>
<dbReference type="InterPro" id="IPR036691">
    <property type="entry name" value="Endo/exonu/phosph_ase_sf"/>
</dbReference>
<dbReference type="GO" id="GO:0006281">
    <property type="term" value="P:DNA repair"/>
    <property type="evidence" value="ECO:0007669"/>
    <property type="project" value="InterPro"/>
</dbReference>
<gene>
    <name evidence="1" type="ORF">NBR_LOCUS20377</name>
</gene>
<sequence length="132" mass="14642">MKLVRIGTLNVGTLTGKSRERADLMKRNNIQILCLQKTRWKVEKATVFGEAVKLFCKGDDGKRNGVGIAVSEALKGPVSAVRRINDRIITVRVDVKGGCCTIISVYAPQTERSEGEKDEFYMTLDDVIRSVP</sequence>
<organism evidence="3">
    <name type="scientific">Nippostrongylus brasiliensis</name>
    <name type="common">Rat hookworm</name>
    <dbReference type="NCBI Taxonomy" id="27835"/>
    <lineage>
        <taxon>Eukaryota</taxon>
        <taxon>Metazoa</taxon>
        <taxon>Ecdysozoa</taxon>
        <taxon>Nematoda</taxon>
        <taxon>Chromadorea</taxon>
        <taxon>Rhabditida</taxon>
        <taxon>Rhabditina</taxon>
        <taxon>Rhabditomorpha</taxon>
        <taxon>Strongyloidea</taxon>
        <taxon>Heligmosomidae</taxon>
        <taxon>Nippostrongylus</taxon>
    </lineage>
</organism>
<name>A0A0N4YT04_NIPBR</name>
<dbReference type="InterPro" id="IPR037493">
    <property type="entry name" value="ExoIII-like"/>
</dbReference>
<evidence type="ECO:0000313" key="3">
    <source>
        <dbReference type="WBParaSite" id="NBR_0002037601-mRNA-1"/>
    </source>
</evidence>
<proteinExistence type="predicted"/>